<protein>
    <submittedName>
        <fullName evidence="1">Uncharacterized protein</fullName>
    </submittedName>
</protein>
<organism evidence="1 2">
    <name type="scientific">Yinghuangia aomiensis</name>
    <dbReference type="NCBI Taxonomy" id="676205"/>
    <lineage>
        <taxon>Bacteria</taxon>
        <taxon>Bacillati</taxon>
        <taxon>Actinomycetota</taxon>
        <taxon>Actinomycetes</taxon>
        <taxon>Kitasatosporales</taxon>
        <taxon>Streptomycetaceae</taxon>
        <taxon>Yinghuangia</taxon>
    </lineage>
</organism>
<keyword evidence="2" id="KW-1185">Reference proteome</keyword>
<proteinExistence type="predicted"/>
<dbReference type="Proteomes" id="UP001500466">
    <property type="component" value="Unassembled WGS sequence"/>
</dbReference>
<gene>
    <name evidence="1" type="ORF">GCM10023205_80450</name>
</gene>
<reference evidence="2" key="1">
    <citation type="journal article" date="2019" name="Int. J. Syst. Evol. Microbiol.">
        <title>The Global Catalogue of Microorganisms (GCM) 10K type strain sequencing project: providing services to taxonomists for standard genome sequencing and annotation.</title>
        <authorList>
            <consortium name="The Broad Institute Genomics Platform"/>
            <consortium name="The Broad Institute Genome Sequencing Center for Infectious Disease"/>
            <person name="Wu L."/>
            <person name="Ma J."/>
        </authorList>
    </citation>
    <scope>NUCLEOTIDE SEQUENCE [LARGE SCALE GENOMIC DNA]</scope>
    <source>
        <strain evidence="2">JCM 17986</strain>
    </source>
</reference>
<accession>A0ABP9IEB0</accession>
<sequence>MQEIPDAPMPPGWTIERLREWSGDRRACALPLDLQVTEVTGPVPERVRPSYVLTFGELCVIQDAETGDWLMGSLDVTAGTAQCWSNYGDNLSEAIRGL</sequence>
<dbReference type="RefSeq" id="WP_345680844.1">
    <property type="nucleotide sequence ID" value="NZ_BAABHS010000056.1"/>
</dbReference>
<evidence type="ECO:0000313" key="2">
    <source>
        <dbReference type="Proteomes" id="UP001500466"/>
    </source>
</evidence>
<dbReference type="EMBL" id="BAABHS010000056">
    <property type="protein sequence ID" value="GAA4995293.1"/>
    <property type="molecule type" value="Genomic_DNA"/>
</dbReference>
<comment type="caution">
    <text evidence="1">The sequence shown here is derived from an EMBL/GenBank/DDBJ whole genome shotgun (WGS) entry which is preliminary data.</text>
</comment>
<evidence type="ECO:0000313" key="1">
    <source>
        <dbReference type="EMBL" id="GAA4995293.1"/>
    </source>
</evidence>
<name>A0ABP9IEB0_9ACTN</name>